<evidence type="ECO:0000313" key="4">
    <source>
        <dbReference type="EMBL" id="RFZ79435.1"/>
    </source>
</evidence>
<name>A0A3E2NEM5_9FIRM</name>
<dbReference type="EMBL" id="QOHO01000023">
    <property type="protein sequence ID" value="RFZ79435.1"/>
    <property type="molecule type" value="Genomic_DNA"/>
</dbReference>
<comment type="caution">
    <text evidence="4">The sequence shown here is derived from an EMBL/GenBank/DDBJ whole genome shotgun (WGS) entry which is preliminary data.</text>
</comment>
<protein>
    <recommendedName>
        <fullName evidence="7">Lantibiotic dehydratase</fullName>
    </recommendedName>
</protein>
<dbReference type="Proteomes" id="UP000260680">
    <property type="component" value="Unassembled WGS sequence"/>
</dbReference>
<dbReference type="OrthoDB" id="1273722at2"/>
<evidence type="ECO:0000313" key="5">
    <source>
        <dbReference type="Proteomes" id="UP000260680"/>
    </source>
</evidence>
<gene>
    <name evidence="4" type="ORF">DS742_07760</name>
    <name evidence="3" type="ORF">LAD12857_09150</name>
</gene>
<evidence type="ECO:0008006" key="7">
    <source>
        <dbReference type="Google" id="ProtNLM"/>
    </source>
</evidence>
<proteinExistence type="predicted"/>
<keyword evidence="6" id="KW-1185">Reference proteome</keyword>
<dbReference type="Pfam" id="PF14028">
    <property type="entry name" value="Lant_dehydr_C"/>
    <property type="match status" value="1"/>
</dbReference>
<evidence type="ECO:0000313" key="3">
    <source>
        <dbReference type="EMBL" id="GLB28992.1"/>
    </source>
</evidence>
<dbReference type="Pfam" id="PF04738">
    <property type="entry name" value="Lant_dehydr_N"/>
    <property type="match status" value="1"/>
</dbReference>
<reference evidence="3 6" key="2">
    <citation type="journal article" date="2024" name="Int. J. Syst. Evol. Microbiol.">
        <title>Lacrimispora brassicae sp. nov. isolated from fermented cabbage, and proposal of Clostridium indicum Gundawar et al. 2019 and Clostridium methoxybenzovorans Mechichi et al. 1999 as heterotypic synonyms of Lacrimispora amygdalina (Parshina et al. 2003) Haas and Blanchard 2020 and Lacrimispora indolis (McClung and McCoy 1957) Haas and Blanchard 2020, respectively.</title>
        <authorList>
            <person name="Kobayashi H."/>
            <person name="Tanizawa Y."/>
            <person name="Sakamoto M."/>
            <person name="Ohkuma M."/>
            <person name="Tohno M."/>
        </authorList>
    </citation>
    <scope>NUCLEOTIDE SEQUENCE [LARGE SCALE GENOMIC DNA]</scope>
    <source>
        <strain evidence="3 6">DSM 12857</strain>
    </source>
</reference>
<dbReference type="AlphaFoldDB" id="A0A3E2NEM5"/>
<feature type="domain" description="Thiopeptide-type bacteriocin biosynthesis" evidence="2">
    <location>
        <begin position="744"/>
        <end position="1003"/>
    </location>
</feature>
<dbReference type="Proteomes" id="UP001419084">
    <property type="component" value="Unassembled WGS sequence"/>
</dbReference>
<dbReference type="NCBIfam" id="TIGR03891">
    <property type="entry name" value="thiopep_ocin"/>
    <property type="match status" value="1"/>
</dbReference>
<dbReference type="InterPro" id="IPR006827">
    <property type="entry name" value="Lant_deHydtase_N"/>
</dbReference>
<reference evidence="4 5" key="1">
    <citation type="submission" date="2018-07" db="EMBL/GenBank/DDBJ databases">
        <title>New species, Clostridium PI-S10-A1B.</title>
        <authorList>
            <person name="Krishna G."/>
            <person name="Summeta K."/>
            <person name="Shikha S."/>
            <person name="Prabhu P.B."/>
            <person name="Suresh K."/>
        </authorList>
    </citation>
    <scope>NUCLEOTIDE SEQUENCE [LARGE SCALE GENOMIC DNA]</scope>
    <source>
        <strain evidence="4 5">PI-S10-A1B</strain>
    </source>
</reference>
<sequence length="1018" mass="120022">MKDLYKDIGSFMIRTPGLPINLLTDNIGNKTNIDHTMFLFDSPQYKDQFNEAIFVASQDLYESMQHYIEEGTARDTNYLLNSIYKYFSRSCSRCTPFGLFSTVAFGNITSERTSFELSSAELKRNPLIDSEWLYQVVFMYESKYLKFLRYKINESVAIQRNKAILFNCTKDSNGEKVNKKSVKYSNAFEVVLKISGDYVSYSDIIENLKKEYPNVEENTFHTYIQSLIKEGYLISDLRPPLTIVDQFEYFICKLQEYDINTSSLIDIKNKFQEYSNGHINNTIESVTQIFKNMKRIHDSKNYLAIDSSFSYSQCNLNQNEIKKINKLLNLFIQFNIKEPFNNLYDYKSKFLEKYGHSRCVPLIELIDPDIGIGFPDHYDGKTGINNLGEYINPWIRFFERKYVDSIRLGQEIEITDADMGMFLTEVIDLDQLPKSMEIYFNYVKENGRDVYYLSNIFGSTYAGKTFGRFSHLMKNPKQFFEEINKNYGDKCQVCEFTYLPDTLKHANIIRNIHGSTYESSFGTTNSKDQAFILKLSDILVEFKNNKLYLKSAVNNKRIISTSTNMFNPQLKPRILRLIDEVSSDGIKFYNKPWQYLLEKFAYLPTIRYKNFVLEQEKWIIKIGDLGLTKHYDFAEFKNKFNEYINSRKIPLWVDAVDTDKKLLLNLKEDRCLSVLQKLLEKSETVVERYNIESEHPVKLNDSSYCSELVIPLILAQDATPHKANNFDITRNYGNVRYKEPLDEWLYFKIYGIEEYADYLLGEALYAPLQKLLENKEIDSYFFIQYKDPDLHLRLRLKADNTKLMMVLPKMLDILSQLMKKSLISNYSINCYELELERYGGYDLMNYAHEVFCKDSIAIQTIIYEKNNHNIKVPDELLASVIIFFHMQTFNLSFEDMFVFLNCENPTKNYQKEFREHKDTYVDFVIKYLNHETLNPEIEFILKILSVKQQSMKEYLNRIEENYPDNKAVKLSILDSLLHMNMNRLFGPKRELEKKMRTLARHTYYCVYNRKKIGILGDK</sequence>
<evidence type="ECO:0000259" key="2">
    <source>
        <dbReference type="Pfam" id="PF14028"/>
    </source>
</evidence>
<dbReference type="InterPro" id="IPR023809">
    <property type="entry name" value="Thiopep_bacteriocin_synth_dom"/>
</dbReference>
<organism evidence="4 5">
    <name type="scientific">Lacrimispora amygdalina</name>
    <dbReference type="NCBI Taxonomy" id="253257"/>
    <lineage>
        <taxon>Bacteria</taxon>
        <taxon>Bacillati</taxon>
        <taxon>Bacillota</taxon>
        <taxon>Clostridia</taxon>
        <taxon>Lachnospirales</taxon>
        <taxon>Lachnospiraceae</taxon>
        <taxon>Lacrimispora</taxon>
    </lineage>
</organism>
<evidence type="ECO:0000313" key="6">
    <source>
        <dbReference type="Proteomes" id="UP001419084"/>
    </source>
</evidence>
<dbReference type="EMBL" id="BRPJ01000016">
    <property type="protein sequence ID" value="GLB28992.1"/>
    <property type="molecule type" value="Genomic_DNA"/>
</dbReference>
<dbReference type="RefSeq" id="WP_117416423.1">
    <property type="nucleotide sequence ID" value="NZ_BRPJ01000016.1"/>
</dbReference>
<feature type="domain" description="Lantibiotic dehydratase N-terminal" evidence="1">
    <location>
        <begin position="48"/>
        <end position="675"/>
    </location>
</feature>
<accession>A0A3E2NEM5</accession>
<evidence type="ECO:0000259" key="1">
    <source>
        <dbReference type="Pfam" id="PF04738"/>
    </source>
</evidence>